<evidence type="ECO:0000313" key="3">
    <source>
        <dbReference type="Proteomes" id="UP000492821"/>
    </source>
</evidence>
<sequence length="348" mass="38989">MYLLTVRILFCVLSIAVSHVAANDACTKPFQQHPTRTDLCYTSLPRRKCYWIAGSVYLKGNCFVPSGYDGIPSRKFFCDFNEYFQHCKNVPGYCCMQSTKFECDKYTVVEYNATLGTCFAPVGEINLRTSNNVKCLKRFKYDDSFRQCVADLKPTKRGLTAAQCKKAGGYVNETKCIAEVIQRIKKPSDCTNVTNPDCLPPPFTTTTLLPTTTFETTEPTTTDEPKTTMPASTGTTRNDSSSDGLTSTTSQPPTANTDKMIHDPTIGQVEANAACQVPFQQHPTRPDLCYTRLPKRKCDWIPGSRFIQGNCFVPSGHDVVPSRKFFCDFNEYFQHCKNVPGYCCMQST</sequence>
<accession>A0A7E4VGV5</accession>
<feature type="compositionally biased region" description="Low complexity" evidence="1">
    <location>
        <begin position="239"/>
        <end position="250"/>
    </location>
</feature>
<organism evidence="3 4">
    <name type="scientific">Panagrellus redivivus</name>
    <name type="common">Microworm</name>
    <dbReference type="NCBI Taxonomy" id="6233"/>
    <lineage>
        <taxon>Eukaryota</taxon>
        <taxon>Metazoa</taxon>
        <taxon>Ecdysozoa</taxon>
        <taxon>Nematoda</taxon>
        <taxon>Chromadorea</taxon>
        <taxon>Rhabditida</taxon>
        <taxon>Tylenchina</taxon>
        <taxon>Panagrolaimomorpha</taxon>
        <taxon>Panagrolaimoidea</taxon>
        <taxon>Panagrolaimidae</taxon>
        <taxon>Panagrellus</taxon>
    </lineage>
</organism>
<keyword evidence="3" id="KW-1185">Reference proteome</keyword>
<dbReference type="AlphaFoldDB" id="A0A7E4VGV5"/>
<protein>
    <submittedName>
        <fullName evidence="4">DUF4789 domain-containing protein</fullName>
    </submittedName>
</protein>
<feature type="signal peptide" evidence="2">
    <location>
        <begin position="1"/>
        <end position="22"/>
    </location>
</feature>
<evidence type="ECO:0000256" key="2">
    <source>
        <dbReference type="SAM" id="SignalP"/>
    </source>
</evidence>
<dbReference type="WBParaSite" id="Pan_g21.t1">
    <property type="protein sequence ID" value="Pan_g21.t1"/>
    <property type="gene ID" value="Pan_g21"/>
</dbReference>
<feature type="compositionally biased region" description="Polar residues" evidence="1">
    <location>
        <begin position="229"/>
        <end position="238"/>
    </location>
</feature>
<keyword evidence="2" id="KW-0732">Signal</keyword>
<reference evidence="3" key="1">
    <citation type="journal article" date="2013" name="Genetics">
        <title>The draft genome and transcriptome of Panagrellus redivivus are shaped by the harsh demands of a free-living lifestyle.</title>
        <authorList>
            <person name="Srinivasan J."/>
            <person name="Dillman A.R."/>
            <person name="Macchietto M.G."/>
            <person name="Heikkinen L."/>
            <person name="Lakso M."/>
            <person name="Fracchia K.M."/>
            <person name="Antoshechkin I."/>
            <person name="Mortazavi A."/>
            <person name="Wong G."/>
            <person name="Sternberg P.W."/>
        </authorList>
    </citation>
    <scope>NUCLEOTIDE SEQUENCE [LARGE SCALE GENOMIC DNA]</scope>
    <source>
        <strain evidence="3">MT8872</strain>
    </source>
</reference>
<proteinExistence type="predicted"/>
<feature type="region of interest" description="Disordered" evidence="1">
    <location>
        <begin position="213"/>
        <end position="260"/>
    </location>
</feature>
<reference evidence="4" key="2">
    <citation type="submission" date="2020-10" db="UniProtKB">
        <authorList>
            <consortium name="WormBaseParasite"/>
        </authorList>
    </citation>
    <scope>IDENTIFICATION</scope>
</reference>
<name>A0A7E4VGV5_PANRE</name>
<evidence type="ECO:0000256" key="1">
    <source>
        <dbReference type="SAM" id="MobiDB-lite"/>
    </source>
</evidence>
<evidence type="ECO:0000313" key="4">
    <source>
        <dbReference type="WBParaSite" id="Pan_g21.t1"/>
    </source>
</evidence>
<feature type="compositionally biased region" description="Low complexity" evidence="1">
    <location>
        <begin position="213"/>
        <end position="222"/>
    </location>
</feature>
<dbReference type="Proteomes" id="UP000492821">
    <property type="component" value="Unassembled WGS sequence"/>
</dbReference>
<feature type="chain" id="PRO_5028841144" evidence="2">
    <location>
        <begin position="23"/>
        <end position="348"/>
    </location>
</feature>